<reference evidence="1" key="2">
    <citation type="submission" date="2023-04" db="EMBL/GenBank/DDBJ databases">
        <authorList>
            <person name="Sun J.-Q."/>
        </authorList>
    </citation>
    <scope>NUCLEOTIDE SEQUENCE</scope>
    <source>
        <strain evidence="1">CC-YY355</strain>
    </source>
</reference>
<keyword evidence="2" id="KW-1185">Reference proteome</keyword>
<accession>A0ABT6MX15</accession>
<sequence>MSQRWEHKVVEITTTLFNRKLTEKIQEELDRHSRQGWELVAVSHTNAVDSVRLYLKKAV</sequence>
<name>A0ABT6MX15_9GAMM</name>
<dbReference type="EMBL" id="JARYGX010000032">
    <property type="protein sequence ID" value="MDH7454691.1"/>
    <property type="molecule type" value="Genomic_DNA"/>
</dbReference>
<dbReference type="RefSeq" id="WP_280943919.1">
    <property type="nucleotide sequence ID" value="NZ_JARYGX010000032.1"/>
</dbReference>
<reference evidence="1" key="1">
    <citation type="journal article" date="2007" name="Int. J. Syst. Evol. Microbiol.">
        <title>Luteimonas composti sp. nov., a moderately thermophilic bacterium isolated from food waste.</title>
        <authorList>
            <person name="Young C.C."/>
            <person name="Kampfer P."/>
            <person name="Chen W.M."/>
            <person name="Yen W.S."/>
            <person name="Arun A.B."/>
            <person name="Lai W.A."/>
            <person name="Shen F.T."/>
            <person name="Rekha P.D."/>
            <person name="Lin K.Y."/>
            <person name="Chou J.H."/>
        </authorList>
    </citation>
    <scope>NUCLEOTIDE SEQUENCE</scope>
    <source>
        <strain evidence="1">CC-YY355</strain>
    </source>
</reference>
<dbReference type="InterPro" id="IPR025234">
    <property type="entry name" value="YjzH-like"/>
</dbReference>
<comment type="caution">
    <text evidence="1">The sequence shown here is derived from an EMBL/GenBank/DDBJ whole genome shotgun (WGS) entry which is preliminary data.</text>
</comment>
<dbReference type="Pfam" id="PF13783">
    <property type="entry name" value="DUF4177"/>
    <property type="match status" value="1"/>
</dbReference>
<gene>
    <name evidence="1" type="ORF">QF205_16700</name>
</gene>
<organism evidence="1 2">
    <name type="scientific">Luteimonas composti</name>
    <dbReference type="NCBI Taxonomy" id="398257"/>
    <lineage>
        <taxon>Bacteria</taxon>
        <taxon>Pseudomonadati</taxon>
        <taxon>Pseudomonadota</taxon>
        <taxon>Gammaproteobacteria</taxon>
        <taxon>Lysobacterales</taxon>
        <taxon>Lysobacteraceae</taxon>
        <taxon>Luteimonas</taxon>
    </lineage>
</organism>
<evidence type="ECO:0000313" key="1">
    <source>
        <dbReference type="EMBL" id="MDH7454691.1"/>
    </source>
</evidence>
<evidence type="ECO:0000313" key="2">
    <source>
        <dbReference type="Proteomes" id="UP001160550"/>
    </source>
</evidence>
<proteinExistence type="predicted"/>
<dbReference type="Proteomes" id="UP001160550">
    <property type="component" value="Unassembled WGS sequence"/>
</dbReference>
<protein>
    <submittedName>
        <fullName evidence="1">DUF4177 domain-containing protein</fullName>
    </submittedName>
</protein>